<evidence type="ECO:0000256" key="4">
    <source>
        <dbReference type="ARBA" id="ARBA00022692"/>
    </source>
</evidence>
<feature type="domain" description="Major facilitator superfamily (MFS) profile" evidence="9">
    <location>
        <begin position="12"/>
        <end position="471"/>
    </location>
</feature>
<dbReference type="PANTHER" id="PTHR42718">
    <property type="entry name" value="MAJOR FACILITATOR SUPERFAMILY MULTIDRUG TRANSPORTER MFSC"/>
    <property type="match status" value="1"/>
</dbReference>
<name>A0A919Q7F4_9MICO</name>
<comment type="subcellular location">
    <subcellularLocation>
        <location evidence="1">Cell membrane</location>
        <topology evidence="1">Multi-pass membrane protein</topology>
    </subcellularLocation>
</comment>
<dbReference type="InterPro" id="IPR011701">
    <property type="entry name" value="MFS"/>
</dbReference>
<feature type="transmembrane region" description="Helical" evidence="8">
    <location>
        <begin position="12"/>
        <end position="34"/>
    </location>
</feature>
<accession>A0A919Q7F4</accession>
<feature type="transmembrane region" description="Helical" evidence="8">
    <location>
        <begin position="49"/>
        <end position="67"/>
    </location>
</feature>
<keyword evidence="4 8" id="KW-0812">Transmembrane</keyword>
<dbReference type="Gene3D" id="1.20.1250.20">
    <property type="entry name" value="MFS general substrate transporter like domains"/>
    <property type="match status" value="1"/>
</dbReference>
<keyword evidence="11" id="KW-1185">Reference proteome</keyword>
<evidence type="ECO:0000259" key="9">
    <source>
        <dbReference type="PROSITE" id="PS50850"/>
    </source>
</evidence>
<dbReference type="PANTHER" id="PTHR42718:SF46">
    <property type="entry name" value="BLR6921 PROTEIN"/>
    <property type="match status" value="1"/>
</dbReference>
<dbReference type="EMBL" id="BONR01000004">
    <property type="protein sequence ID" value="GIG55160.1"/>
    <property type="molecule type" value="Genomic_DNA"/>
</dbReference>
<organism evidence="10 11">
    <name type="scientific">Demequina activiva</name>
    <dbReference type="NCBI Taxonomy" id="1582364"/>
    <lineage>
        <taxon>Bacteria</taxon>
        <taxon>Bacillati</taxon>
        <taxon>Actinomycetota</taxon>
        <taxon>Actinomycetes</taxon>
        <taxon>Micrococcales</taxon>
        <taxon>Demequinaceae</taxon>
        <taxon>Demequina</taxon>
    </lineage>
</organism>
<feature type="transmembrane region" description="Helical" evidence="8">
    <location>
        <begin position="268"/>
        <end position="292"/>
    </location>
</feature>
<feature type="transmembrane region" description="Helical" evidence="8">
    <location>
        <begin position="105"/>
        <end position="126"/>
    </location>
</feature>
<evidence type="ECO:0000256" key="5">
    <source>
        <dbReference type="ARBA" id="ARBA00022989"/>
    </source>
</evidence>
<evidence type="ECO:0000256" key="8">
    <source>
        <dbReference type="SAM" id="Phobius"/>
    </source>
</evidence>
<feature type="region of interest" description="Disordered" evidence="7">
    <location>
        <begin position="485"/>
        <end position="525"/>
    </location>
</feature>
<feature type="transmembrane region" description="Helical" evidence="8">
    <location>
        <begin position="448"/>
        <end position="467"/>
    </location>
</feature>
<evidence type="ECO:0000256" key="1">
    <source>
        <dbReference type="ARBA" id="ARBA00004651"/>
    </source>
</evidence>
<comment type="caution">
    <text evidence="10">The sequence shown here is derived from an EMBL/GenBank/DDBJ whole genome shotgun (WGS) entry which is preliminary data.</text>
</comment>
<reference evidence="10" key="1">
    <citation type="submission" date="2021-01" db="EMBL/GenBank/DDBJ databases">
        <title>Whole genome shotgun sequence of Demequina activiva NBRC 110675.</title>
        <authorList>
            <person name="Komaki H."/>
            <person name="Tamura T."/>
        </authorList>
    </citation>
    <scope>NUCLEOTIDE SEQUENCE</scope>
    <source>
        <strain evidence="10">NBRC 110675</strain>
    </source>
</reference>
<sequence length="525" mass="53711">MDTTPDPRRWWGLAAIGLAQLMVVLDMTIVNIALPTAQADLGISDADRQWVITAYTLAFGGLLLLGGRLGDVWGRKRTLIVGLVGFAAASALGGIAQSFEMLITARALQGVFAALLAPAALSMLNVTFTDARERARALGVYGAIAGGGAAIGLILGGALTQYVDWRWTLMVNVPIAALAVVGAALFLHDPVGGRVRVRLDIPGALLATGGLLAIVFGLSEAEQDGWTSAIVLGSLTVGVLLMAAFVAVERRTPHALLPLHLLRDRNRLGALSAVGLSQIGMFGVFLFLTYYMQGVQGFSPMATGIAFLPMVVGMMTGAVGISARLLPRVGPRRLMIPGLLIAAGALTFLTQIEVGSSYWLHVFPGLLFLGLGMGLTFMPSMATATGGVRGSDAGVVSATLNTTQQVGGSIGIALLNTIAASATSAWILDNGGPAADLDEAAVAGFTTAMWVSVGALVLAALTAAILVNAHPSDSHRPLTPEELADADLAGAPMSGAEAPVAQAVGAPATGGSTDPGEDAPAVMRP</sequence>
<feature type="transmembrane region" description="Helical" evidence="8">
    <location>
        <begin position="225"/>
        <end position="248"/>
    </location>
</feature>
<feature type="transmembrane region" description="Helical" evidence="8">
    <location>
        <begin position="165"/>
        <end position="187"/>
    </location>
</feature>
<evidence type="ECO:0000313" key="10">
    <source>
        <dbReference type="EMBL" id="GIG55160.1"/>
    </source>
</evidence>
<dbReference type="NCBIfam" id="TIGR00711">
    <property type="entry name" value="efflux_EmrB"/>
    <property type="match status" value="1"/>
</dbReference>
<feature type="transmembrane region" description="Helical" evidence="8">
    <location>
        <begin position="298"/>
        <end position="322"/>
    </location>
</feature>
<proteinExistence type="predicted"/>
<evidence type="ECO:0000313" key="11">
    <source>
        <dbReference type="Proteomes" id="UP000652354"/>
    </source>
</evidence>
<dbReference type="InterPro" id="IPR020846">
    <property type="entry name" value="MFS_dom"/>
</dbReference>
<protein>
    <submittedName>
        <fullName evidence="10">MFS transporter</fullName>
    </submittedName>
</protein>
<keyword evidence="2" id="KW-0813">Transport</keyword>
<dbReference type="RefSeq" id="WP_203656375.1">
    <property type="nucleotide sequence ID" value="NZ_BONR01000004.1"/>
</dbReference>
<dbReference type="PROSITE" id="PS50850">
    <property type="entry name" value="MFS"/>
    <property type="match status" value="1"/>
</dbReference>
<dbReference type="InterPro" id="IPR036259">
    <property type="entry name" value="MFS_trans_sf"/>
</dbReference>
<gene>
    <name evidence="10" type="ORF">Dac01nite_19120</name>
</gene>
<dbReference type="AlphaFoldDB" id="A0A919Q7F4"/>
<evidence type="ECO:0000256" key="2">
    <source>
        <dbReference type="ARBA" id="ARBA00022448"/>
    </source>
</evidence>
<feature type="transmembrane region" description="Helical" evidence="8">
    <location>
        <begin position="334"/>
        <end position="352"/>
    </location>
</feature>
<feature type="transmembrane region" description="Helical" evidence="8">
    <location>
        <begin position="358"/>
        <end position="377"/>
    </location>
</feature>
<evidence type="ECO:0000256" key="3">
    <source>
        <dbReference type="ARBA" id="ARBA00022475"/>
    </source>
</evidence>
<dbReference type="GO" id="GO:0005886">
    <property type="term" value="C:plasma membrane"/>
    <property type="evidence" value="ECO:0007669"/>
    <property type="project" value="UniProtKB-SubCell"/>
</dbReference>
<dbReference type="SUPFAM" id="SSF103473">
    <property type="entry name" value="MFS general substrate transporter"/>
    <property type="match status" value="1"/>
</dbReference>
<keyword evidence="6 8" id="KW-0472">Membrane</keyword>
<dbReference type="GO" id="GO:0022857">
    <property type="term" value="F:transmembrane transporter activity"/>
    <property type="evidence" value="ECO:0007669"/>
    <property type="project" value="InterPro"/>
</dbReference>
<dbReference type="Gene3D" id="1.20.1720.10">
    <property type="entry name" value="Multidrug resistance protein D"/>
    <property type="match status" value="1"/>
</dbReference>
<feature type="transmembrane region" description="Helical" evidence="8">
    <location>
        <begin position="199"/>
        <end position="219"/>
    </location>
</feature>
<evidence type="ECO:0000256" key="7">
    <source>
        <dbReference type="SAM" id="MobiDB-lite"/>
    </source>
</evidence>
<feature type="transmembrane region" description="Helical" evidence="8">
    <location>
        <begin position="79"/>
        <end position="99"/>
    </location>
</feature>
<keyword evidence="3" id="KW-1003">Cell membrane</keyword>
<keyword evidence="5 8" id="KW-1133">Transmembrane helix</keyword>
<dbReference type="Pfam" id="PF07690">
    <property type="entry name" value="MFS_1"/>
    <property type="match status" value="1"/>
</dbReference>
<feature type="transmembrane region" description="Helical" evidence="8">
    <location>
        <begin position="138"/>
        <end position="159"/>
    </location>
</feature>
<feature type="transmembrane region" description="Helical" evidence="8">
    <location>
        <begin position="410"/>
        <end position="428"/>
    </location>
</feature>
<dbReference type="InterPro" id="IPR004638">
    <property type="entry name" value="EmrB-like"/>
</dbReference>
<evidence type="ECO:0000256" key="6">
    <source>
        <dbReference type="ARBA" id="ARBA00023136"/>
    </source>
</evidence>
<dbReference type="CDD" id="cd17321">
    <property type="entry name" value="MFS_MMR_MDR_like"/>
    <property type="match status" value="1"/>
</dbReference>
<dbReference type="Proteomes" id="UP000652354">
    <property type="component" value="Unassembled WGS sequence"/>
</dbReference>